<proteinExistence type="predicted"/>
<evidence type="ECO:0000313" key="2">
    <source>
        <dbReference type="Proteomes" id="UP001332243"/>
    </source>
</evidence>
<comment type="caution">
    <text evidence="1">The sequence shown here is derived from an EMBL/GenBank/DDBJ whole genome shotgun (WGS) entry which is preliminary data.</text>
</comment>
<evidence type="ECO:0000313" key="1">
    <source>
        <dbReference type="EMBL" id="MEE6257845.1"/>
    </source>
</evidence>
<dbReference type="EMBL" id="JAZGQK010000003">
    <property type="protein sequence ID" value="MEE6257845.1"/>
    <property type="molecule type" value="Genomic_DNA"/>
</dbReference>
<accession>A0ABU7RMY4</accession>
<gene>
    <name evidence="1" type="ORF">V1633_04970</name>
</gene>
<name>A0ABU7RMY4_9ACTN</name>
<dbReference type="Proteomes" id="UP001332243">
    <property type="component" value="Unassembled WGS sequence"/>
</dbReference>
<reference evidence="1 2" key="1">
    <citation type="submission" date="2024-01" db="EMBL/GenBank/DDBJ databases">
        <title>Genome insights into Plantactinospora sonchi sp. nov.</title>
        <authorList>
            <person name="Wang L."/>
        </authorList>
    </citation>
    <scope>NUCLEOTIDE SEQUENCE [LARGE SCALE GENOMIC DNA]</scope>
    <source>
        <strain evidence="1 2">NEAU-QY2</strain>
    </source>
</reference>
<keyword evidence="2" id="KW-1185">Reference proteome</keyword>
<dbReference type="RefSeq" id="WP_331213150.1">
    <property type="nucleotide sequence ID" value="NZ_JAZGQK010000003.1"/>
</dbReference>
<organism evidence="1 2">
    <name type="scientific">Plantactinospora sonchi</name>
    <dbReference type="NCBI Taxonomy" id="1544735"/>
    <lineage>
        <taxon>Bacteria</taxon>
        <taxon>Bacillati</taxon>
        <taxon>Actinomycetota</taxon>
        <taxon>Actinomycetes</taxon>
        <taxon>Micromonosporales</taxon>
        <taxon>Micromonosporaceae</taxon>
        <taxon>Plantactinospora</taxon>
    </lineage>
</organism>
<sequence length="75" mass="7814">MVTFPVDDVTLASEALPTRPLGALFPDALVTDGDPGTPMVEPGGEFAHLETGRLDALWVPVPATPVREASDADAE</sequence>
<protein>
    <submittedName>
        <fullName evidence="1">Uncharacterized protein</fullName>
    </submittedName>
</protein>